<dbReference type="PROSITE" id="PS50055">
    <property type="entry name" value="TYR_PHOSPHATASE_PTP"/>
    <property type="match status" value="1"/>
</dbReference>
<dbReference type="GeneID" id="116223120"/>
<dbReference type="Pfam" id="PF11548">
    <property type="entry name" value="Receptor_IA-2"/>
    <property type="match status" value="1"/>
</dbReference>
<evidence type="ECO:0000313" key="5">
    <source>
        <dbReference type="Proteomes" id="UP000515152"/>
    </source>
</evidence>
<dbReference type="AlphaFoldDB" id="A0A8M1KS41"/>
<feature type="compositionally biased region" description="Polar residues" evidence="2">
    <location>
        <begin position="564"/>
        <end position="579"/>
    </location>
</feature>
<dbReference type="InterPro" id="IPR000242">
    <property type="entry name" value="PTP_cat"/>
</dbReference>
<dbReference type="KEGG" id="char:116223120"/>
<feature type="region of interest" description="Disordered" evidence="2">
    <location>
        <begin position="61"/>
        <end position="135"/>
    </location>
</feature>
<dbReference type="RefSeq" id="XP_042565440.1">
    <property type="nucleotide sequence ID" value="XM_042709506.1"/>
</dbReference>
<dbReference type="PANTHER" id="PTHR46106:SF5">
    <property type="entry name" value="RECEPTOR-TYPE TYROSINE-PROTEIN PHOSPHATASE N2"/>
    <property type="match status" value="1"/>
</dbReference>
<dbReference type="OrthoDB" id="9880441at2759"/>
<dbReference type="GO" id="GO:0004725">
    <property type="term" value="F:protein tyrosine phosphatase activity"/>
    <property type="evidence" value="ECO:0007669"/>
    <property type="project" value="InterPro"/>
</dbReference>
<proteinExistence type="predicted"/>
<feature type="region of interest" description="Disordered" evidence="2">
    <location>
        <begin position="1"/>
        <end position="46"/>
    </location>
</feature>
<evidence type="ECO:0000256" key="1">
    <source>
        <dbReference type="ARBA" id="ARBA00004308"/>
    </source>
</evidence>
<keyword evidence="5" id="KW-1185">Reference proteome</keyword>
<dbReference type="PANTHER" id="PTHR46106">
    <property type="entry name" value="IA-2 PROTEIN TYROSINE PHOSPHATASE, ISOFORM C"/>
    <property type="match status" value="1"/>
</dbReference>
<feature type="domain" description="Tyrosine-protein phosphatase" evidence="4">
    <location>
        <begin position="603"/>
        <end position="731"/>
    </location>
</feature>
<feature type="region of interest" description="Disordered" evidence="2">
    <location>
        <begin position="168"/>
        <end position="236"/>
    </location>
</feature>
<feature type="region of interest" description="Disordered" evidence="2">
    <location>
        <begin position="253"/>
        <end position="273"/>
    </location>
</feature>
<name>A0A8M1KS41_CLUHA</name>
<dbReference type="InterPro" id="IPR033522">
    <property type="entry name" value="IA-2/IA-2_beta"/>
</dbReference>
<dbReference type="GO" id="GO:0030141">
    <property type="term" value="C:secretory granule"/>
    <property type="evidence" value="ECO:0007669"/>
    <property type="project" value="InterPro"/>
</dbReference>
<dbReference type="GO" id="GO:0035773">
    <property type="term" value="P:insulin secretion involved in cellular response to glucose stimulus"/>
    <property type="evidence" value="ECO:0007669"/>
    <property type="project" value="TreeGrafter"/>
</dbReference>
<dbReference type="GO" id="GO:0045202">
    <property type="term" value="C:synapse"/>
    <property type="evidence" value="ECO:0007669"/>
    <property type="project" value="TreeGrafter"/>
</dbReference>
<accession>A0A8M1KS41</accession>
<dbReference type="Pfam" id="PF00102">
    <property type="entry name" value="Y_phosphatase"/>
    <property type="match status" value="1"/>
</dbReference>
<keyword evidence="3" id="KW-0812">Transmembrane</keyword>
<feature type="compositionally biased region" description="Polar residues" evidence="2">
    <location>
        <begin position="548"/>
        <end position="557"/>
    </location>
</feature>
<feature type="compositionally biased region" description="Basic and acidic residues" evidence="2">
    <location>
        <begin position="221"/>
        <end position="236"/>
    </location>
</feature>
<keyword evidence="3" id="KW-0472">Membrane</keyword>
<evidence type="ECO:0000313" key="6">
    <source>
        <dbReference type="RefSeq" id="XP_042565440.1"/>
    </source>
</evidence>
<dbReference type="Proteomes" id="UP000515152">
    <property type="component" value="Chromosome 13"/>
</dbReference>
<dbReference type="InterPro" id="IPR021613">
    <property type="entry name" value="Receptor_IA-2_dom"/>
</dbReference>
<gene>
    <name evidence="6" type="primary">LOC116223120</name>
</gene>
<dbReference type="GO" id="GO:0051046">
    <property type="term" value="P:regulation of secretion"/>
    <property type="evidence" value="ECO:0007669"/>
    <property type="project" value="TreeGrafter"/>
</dbReference>
<feature type="transmembrane region" description="Helical" evidence="3">
    <location>
        <begin position="477"/>
        <end position="501"/>
    </location>
</feature>
<feature type="compositionally biased region" description="Acidic residues" evidence="2">
    <location>
        <begin position="174"/>
        <end position="208"/>
    </location>
</feature>
<sequence>MQKYLQQLGYLPKTKSDRIQGDAPPGYYPSWKTSSPSFPPDGTADGTVLLMAALQQYLSRSEPLQPDGGKPHGDGSPLPSRPRPVLSQGEGGFGRVQPPPEGGFGRVQSPPEGGAARAAMIDRPKMKSGVPRNPLSAVDGRPRVAVGGMSDLELLAALIAEALPEVEHSRALTEEEEAVLPEDYQEEVPTELPSPEEEEEEEEEEEVEPSAAPYNTQQPPAEERKEEARSSTDDKGVGLLGKLLEYLDRSALTDTPTLPRPRGVRGHGVSVETVRSRVHQRELAVQKKSSSSSSVAEVTQVQGWITEEKLAPPSGPEAKLQPPLLLPHAAPLAHGQEELQLDVQSHAGARGEEELQLDVQSHAGARGEDEDVYGYVITDEENLPTDKGLQMMENLAHRAKVQMTDFLELEVVGSAVIFRVRSNGQNISTTDVANIAVNQREALEKEAKVKILEAGVTDKTKLKQLPTKYSRSESTKFLVLTVISLLCIVGVLLASVAVYCLRHRSHHKLKEKLTNLGTDAATDTSATYQELCRQRMAMKPSVERAESRINSVSSQLSDGPMPSPSRTSTASWSEEPTHSNMDISTGHMILSYMEDHLKNKDRLEQEWEGLCAYQAEPNATTVGLRDGNTKKNRCNTVVAYDHSRITLRLENSQGTSDYINASPIMDHDPRYPAYIATQGPVPSTVADFWQMVWESGAVVIVMLTPLTESGVKQCYHYWPDEGSNLYHTYEVVNLVSEHVLV</sequence>
<evidence type="ECO:0000259" key="4">
    <source>
        <dbReference type="PROSITE" id="PS50055"/>
    </source>
</evidence>
<feature type="region of interest" description="Disordered" evidence="2">
    <location>
        <begin position="539"/>
        <end position="579"/>
    </location>
</feature>
<evidence type="ECO:0000256" key="2">
    <source>
        <dbReference type="SAM" id="MobiDB-lite"/>
    </source>
</evidence>
<protein>
    <submittedName>
        <fullName evidence="6">Receptor-type tyrosine-protein phosphatase N2-like</fullName>
    </submittedName>
</protein>
<reference evidence="6" key="1">
    <citation type="submission" date="2025-08" db="UniProtKB">
        <authorList>
            <consortium name="RefSeq"/>
        </authorList>
    </citation>
    <scope>IDENTIFICATION</scope>
</reference>
<keyword evidence="3" id="KW-1133">Transmembrane helix</keyword>
<dbReference type="SMART" id="SM00194">
    <property type="entry name" value="PTPc"/>
    <property type="match status" value="1"/>
</dbReference>
<evidence type="ECO:0000256" key="3">
    <source>
        <dbReference type="SAM" id="Phobius"/>
    </source>
</evidence>
<comment type="subcellular location">
    <subcellularLocation>
        <location evidence="1">Endomembrane system</location>
    </subcellularLocation>
</comment>
<organism evidence="5 6">
    <name type="scientific">Clupea harengus</name>
    <name type="common">Atlantic herring</name>
    <dbReference type="NCBI Taxonomy" id="7950"/>
    <lineage>
        <taxon>Eukaryota</taxon>
        <taxon>Metazoa</taxon>
        <taxon>Chordata</taxon>
        <taxon>Craniata</taxon>
        <taxon>Vertebrata</taxon>
        <taxon>Euteleostomi</taxon>
        <taxon>Actinopterygii</taxon>
        <taxon>Neopterygii</taxon>
        <taxon>Teleostei</taxon>
        <taxon>Clupei</taxon>
        <taxon>Clupeiformes</taxon>
        <taxon>Clupeoidei</taxon>
        <taxon>Clupeidae</taxon>
        <taxon>Clupea</taxon>
    </lineage>
</organism>